<feature type="coiled-coil region" evidence="1">
    <location>
        <begin position="26"/>
        <end position="53"/>
    </location>
</feature>
<keyword evidence="2" id="KW-0614">Plasmid</keyword>
<organism evidence="2 3">
    <name type="scientific">Persicobacter psychrovividus</name>
    <dbReference type="NCBI Taxonomy" id="387638"/>
    <lineage>
        <taxon>Bacteria</taxon>
        <taxon>Pseudomonadati</taxon>
        <taxon>Bacteroidota</taxon>
        <taxon>Cytophagia</taxon>
        <taxon>Cytophagales</taxon>
        <taxon>Persicobacteraceae</taxon>
        <taxon>Persicobacter</taxon>
    </lineage>
</organism>
<keyword evidence="3" id="KW-1185">Reference proteome</keyword>
<keyword evidence="1" id="KW-0175">Coiled coil</keyword>
<geneLocation type="plasmid" evidence="2 3">
    <name>pPP9</name>
</geneLocation>
<name>A0ABM7VN17_9BACT</name>
<evidence type="ECO:0000313" key="2">
    <source>
        <dbReference type="EMBL" id="BDD02404.1"/>
    </source>
</evidence>
<reference evidence="2 3" key="1">
    <citation type="submission" date="2021-12" db="EMBL/GenBank/DDBJ databases">
        <title>Genome sequencing of bacteria with rrn-lacking chromosome and rrn-plasmid.</title>
        <authorList>
            <person name="Anda M."/>
            <person name="Iwasaki W."/>
        </authorList>
    </citation>
    <scope>NUCLEOTIDE SEQUENCE [LARGE SCALE GENOMIC DNA]</scope>
    <source>
        <strain evidence="2 3">NBRC 101262</strain>
        <plasmid evidence="2 3">pPP9</plasmid>
    </source>
</reference>
<dbReference type="EMBL" id="AP025301">
    <property type="protein sequence ID" value="BDD02404.1"/>
    <property type="molecule type" value="Genomic_DNA"/>
</dbReference>
<evidence type="ECO:0008006" key="4">
    <source>
        <dbReference type="Google" id="ProtNLM"/>
    </source>
</evidence>
<sequence>MKSTKRITQKERLLFIEKLVCGFSTYAEVADELKVLTKQVRKWHREYEKQRLKKAHKRTQVSPSFMISQIHYVNGTSNSPSTTILADKSRAFIAFRNNEILTSSPFSISATRAFFTPNFSPN</sequence>
<proteinExistence type="predicted"/>
<dbReference type="Proteomes" id="UP001354989">
    <property type="component" value="Plasmid pPP9"/>
</dbReference>
<evidence type="ECO:0000256" key="1">
    <source>
        <dbReference type="SAM" id="Coils"/>
    </source>
</evidence>
<gene>
    <name evidence="2" type="ORF">PEPS_46840</name>
</gene>
<evidence type="ECO:0000313" key="3">
    <source>
        <dbReference type="Proteomes" id="UP001354989"/>
    </source>
</evidence>
<protein>
    <recommendedName>
        <fullName evidence="4">Helix-turn-helix domain-containing protein</fullName>
    </recommendedName>
</protein>
<accession>A0ABM7VN17</accession>